<reference evidence="2 3" key="1">
    <citation type="submission" date="2017-07" db="EMBL/GenBank/DDBJ databases">
        <title>Genome Sequence of Arenibacter algicola Strain SMS7 Isolated from a culture of the Diatom Skeletonema marinoi.</title>
        <authorList>
            <person name="Topel M."/>
            <person name="Pinder M.I.M."/>
            <person name="Johansson O.N."/>
            <person name="Kourtchenko O."/>
            <person name="Godhe A."/>
            <person name="Clarke A.K."/>
        </authorList>
    </citation>
    <scope>NUCLEOTIDE SEQUENCE [LARGE SCALE GENOMIC DNA]</scope>
    <source>
        <strain evidence="2 3">SMS7</strain>
    </source>
</reference>
<dbReference type="InterPro" id="IPR010496">
    <property type="entry name" value="AL/BT2_dom"/>
</dbReference>
<organism evidence="2 3">
    <name type="scientific">Arenibacter algicola</name>
    <dbReference type="NCBI Taxonomy" id="616991"/>
    <lineage>
        <taxon>Bacteria</taxon>
        <taxon>Pseudomonadati</taxon>
        <taxon>Bacteroidota</taxon>
        <taxon>Flavobacteriia</taxon>
        <taxon>Flavobacteriales</taxon>
        <taxon>Flavobacteriaceae</taxon>
        <taxon>Arenibacter</taxon>
    </lineage>
</organism>
<dbReference type="STRING" id="616991.GCA_000733925_03235"/>
<dbReference type="Gene3D" id="2.60.120.560">
    <property type="entry name" value="Exo-inulinase, domain 1"/>
    <property type="match status" value="1"/>
</dbReference>
<dbReference type="AlphaFoldDB" id="A0A221UR51"/>
<gene>
    <name evidence="2" type="ORF">AREALGSMS7_00078</name>
</gene>
<accession>A0A221UR51</accession>
<evidence type="ECO:0000313" key="3">
    <source>
        <dbReference type="Proteomes" id="UP000204551"/>
    </source>
</evidence>
<dbReference type="GO" id="GO:0016787">
    <property type="term" value="F:hydrolase activity"/>
    <property type="evidence" value="ECO:0007669"/>
    <property type="project" value="UniProtKB-KW"/>
</dbReference>
<dbReference type="eggNOG" id="COG2152">
    <property type="taxonomic scope" value="Bacteria"/>
</dbReference>
<protein>
    <submittedName>
        <fullName evidence="2">Glycosyl hydrolase</fullName>
    </submittedName>
</protein>
<evidence type="ECO:0000313" key="2">
    <source>
        <dbReference type="EMBL" id="ASO03576.1"/>
    </source>
</evidence>
<proteinExistence type="predicted"/>
<sequence>MRGGKKQTLHSFWIMALAMGLVFMGCRNKTQKNQEPIKVSKQLHNSLTDLEKEQGWELLFDGESFKGWRGLGRKDVQTELWKIEDGTIRKLNSGEVPSMPDGQPMEGGDLMTVDTFDNYELYFEWKILKAGNTGLKYNVSEELSQKFGSQYSALGFEYQLLDDSDTLYAGKLKPSQYTGSLYDMIAANNADVRPAGMFNSSRIVVNDKSVEHWLNGKKVVAYEFASPHLDSLFQKSKFVDYPGFLEKRKGHIVLQNHKDDAWFRNIKIRKIESGS</sequence>
<dbReference type="Pfam" id="PF06439">
    <property type="entry name" value="3keto-disac_hyd"/>
    <property type="match status" value="1"/>
</dbReference>
<dbReference type="Proteomes" id="UP000204551">
    <property type="component" value="Chromosome"/>
</dbReference>
<name>A0A221UR51_9FLAO</name>
<dbReference type="KEGG" id="aalg:AREALGSMS7_00078"/>
<dbReference type="PROSITE" id="PS51257">
    <property type="entry name" value="PROKAR_LIPOPROTEIN"/>
    <property type="match status" value="1"/>
</dbReference>
<dbReference type="EMBL" id="CP022515">
    <property type="protein sequence ID" value="ASO03576.1"/>
    <property type="molecule type" value="Genomic_DNA"/>
</dbReference>
<evidence type="ECO:0000259" key="1">
    <source>
        <dbReference type="Pfam" id="PF06439"/>
    </source>
</evidence>
<feature type="domain" description="3-keto-alpha-glucoside-1,2-lyase/3-keto-2-hydroxy-glucal hydratase" evidence="1">
    <location>
        <begin position="55"/>
        <end position="269"/>
    </location>
</feature>
<keyword evidence="2" id="KW-0378">Hydrolase</keyword>